<dbReference type="AlphaFoldDB" id="A0A2I1GT02"/>
<evidence type="ECO:0000313" key="2">
    <source>
        <dbReference type="EMBL" id="PKY49684.1"/>
    </source>
</evidence>
<dbReference type="EMBL" id="LLXI01000771">
    <property type="protein sequence ID" value="PKY49684.1"/>
    <property type="molecule type" value="Genomic_DNA"/>
</dbReference>
<organism evidence="2 3">
    <name type="scientific">Rhizophagus irregularis</name>
    <dbReference type="NCBI Taxonomy" id="588596"/>
    <lineage>
        <taxon>Eukaryota</taxon>
        <taxon>Fungi</taxon>
        <taxon>Fungi incertae sedis</taxon>
        <taxon>Mucoromycota</taxon>
        <taxon>Glomeromycotina</taxon>
        <taxon>Glomeromycetes</taxon>
        <taxon>Glomerales</taxon>
        <taxon>Glomeraceae</taxon>
        <taxon>Rhizophagus</taxon>
    </lineage>
</organism>
<proteinExistence type="predicted"/>
<gene>
    <name evidence="2" type="ORF">RhiirA4_445981</name>
</gene>
<reference evidence="2 3" key="1">
    <citation type="submission" date="2015-10" db="EMBL/GenBank/DDBJ databases">
        <title>Genome analyses suggest a sexual origin of heterokaryosis in a supposedly ancient asexual fungus.</title>
        <authorList>
            <person name="Ropars J."/>
            <person name="Sedzielewska K."/>
            <person name="Noel J."/>
            <person name="Charron P."/>
            <person name="Farinelli L."/>
            <person name="Marton T."/>
            <person name="Kruger M."/>
            <person name="Pelin A."/>
            <person name="Brachmann A."/>
            <person name="Corradi N."/>
        </authorList>
    </citation>
    <scope>NUCLEOTIDE SEQUENCE [LARGE SCALE GENOMIC DNA]</scope>
    <source>
        <strain evidence="2 3">A4</strain>
    </source>
</reference>
<evidence type="ECO:0000313" key="3">
    <source>
        <dbReference type="Proteomes" id="UP000234323"/>
    </source>
</evidence>
<protein>
    <recommendedName>
        <fullName evidence="1">DUF7431 domain-containing protein</fullName>
    </recommendedName>
</protein>
<dbReference type="VEuPathDB" id="FungiDB:FUN_005356"/>
<name>A0A2I1GT02_9GLOM</name>
<dbReference type="Pfam" id="PF24209">
    <property type="entry name" value="DUF7431"/>
    <property type="match status" value="1"/>
</dbReference>
<dbReference type="VEuPathDB" id="FungiDB:RhiirFUN_020845"/>
<comment type="caution">
    <text evidence="2">The sequence shown here is derived from an EMBL/GenBank/DDBJ whole genome shotgun (WGS) entry which is preliminary data.</text>
</comment>
<dbReference type="VEuPathDB" id="FungiDB:RhiirA1_445578"/>
<keyword evidence="3" id="KW-1185">Reference proteome</keyword>
<accession>A0A2I1GT02</accession>
<sequence length="797" mass="93438">MSTKLNLKSKVLVHYSSEGKYLFKLRLDDNLKEIRKELATKDKLFKMNEKLFEDKENGIIILEEDEDQFELNDIAKKSDGSNQIEIYLTQNEENLVDVFVHLSSENSYSFKLKLDDKLTKIRKEVAKKSVIKMDEKLFEDKENDTTILEEDEDQFDLNDIVNDSKENKFEIYLKSKPSNFTQNEEKLNVSVHLTPEDKRLFNDLRLDDKLTKIREKLTELSDTKMDEKLFHNEKTGTITLQKEDNFKLEDIVSKNENSENSYILILKENLWKILNKRYELDYGINKILKRVNKRAFVMKDCHVSEPNVKYLYVKNESKDDQTVGKDLSFNVDPSSIVSTIPISFRIAGNKSDGIETNSSDETTYNYKKTLEFRKFLEPTKDFIEVVKSAVDTIDPKNSKKLKEIIEDFGQVIPTEIIMGEKIYKKGDGKTTNISKGYSGDINATVAGMGISLSDSKNNTSQHTEESHQDWECIEYNNCINIFQLLTDIPEYEYLREKIFSVIGERILYSGIETCNCTFNGKKPFIGDFKMEKMSDNTLKMIQDEKSDISIFAVIFDKKNYSFVDKKYRTVSFFNCQIVCAQGQKPKYIIHRKQDKPKLYECNLEIEYMIVGNYRDFNSINYNELDSDIQLKVIKEDYSSNSNFKFERSLSDHFIGVPVLNDLNHRNYIIGHYFYTEKDSNVGVYTFSYNLEQNKYVNLPFRFHTLKIFNISNQVTEFNYSKDKQEFREQIQKCPKYFNLYSKDKSSPIFLTYTTSKIRLEEVTCKCGKKCDFCKNSSNSSSFQKENFDFFYLDLSKF</sequence>
<dbReference type="InterPro" id="IPR055854">
    <property type="entry name" value="DUF7431"/>
</dbReference>
<evidence type="ECO:0000259" key="1">
    <source>
        <dbReference type="Pfam" id="PF24209"/>
    </source>
</evidence>
<dbReference type="Proteomes" id="UP000234323">
    <property type="component" value="Unassembled WGS sequence"/>
</dbReference>
<feature type="domain" description="DUF7431" evidence="1">
    <location>
        <begin position="506"/>
        <end position="770"/>
    </location>
</feature>